<dbReference type="InParanoid" id="A7ATW1"/>
<reference evidence="2" key="2">
    <citation type="journal article" date="2020" name="Data Brief">
        <title>Transcriptome dataset of Babesia bovis life stages within vertebrate and invertebrate hosts.</title>
        <authorList>
            <person name="Ueti M.W."/>
            <person name="Johnson W.C."/>
            <person name="Kappmeyer L.S."/>
            <person name="Herndon D.R."/>
            <person name="Mousel M.R."/>
            <person name="Reif K.E."/>
            <person name="Taus N.S."/>
            <person name="Ifeonu O.O."/>
            <person name="Silva J.C."/>
            <person name="Suarez C.E."/>
            <person name="Brayton K.A."/>
        </authorList>
    </citation>
    <scope>NUCLEOTIDE SEQUENCE [LARGE SCALE GENOMIC DNA]</scope>
</reference>
<gene>
    <name evidence="1" type="ORF">BBOV_II004170</name>
</gene>
<proteinExistence type="predicted"/>
<reference evidence="1 2" key="1">
    <citation type="journal article" date="2007" name="PLoS Pathog.">
        <title>Genome sequence of Babesia bovis and comparative analysis of apicomplexan hemoprotozoa.</title>
        <authorList>
            <person name="Brayton K.A."/>
            <person name="Lau A.O.T."/>
            <person name="Herndon D.R."/>
            <person name="Hannick L."/>
            <person name="Kappmeyer L.S."/>
            <person name="Berens S.J."/>
            <person name="Bidwell S.L."/>
            <person name="Brown W.C."/>
            <person name="Crabtree J."/>
            <person name="Fadrosh D."/>
            <person name="Feldblum T."/>
            <person name="Forberger H.A."/>
            <person name="Haas B.J."/>
            <person name="Howell J.M."/>
            <person name="Khouri H."/>
            <person name="Koo H."/>
            <person name="Mann D.J."/>
            <person name="Norimine J."/>
            <person name="Paulsen I.T."/>
            <person name="Radune D."/>
            <person name="Ren Q."/>
            <person name="Smith R.K. Jr."/>
            <person name="Suarez C.E."/>
            <person name="White O."/>
            <person name="Wortman J.R."/>
            <person name="Knowles D.P. Jr."/>
            <person name="McElwain T.F."/>
            <person name="Nene V.M."/>
        </authorList>
    </citation>
    <scope>NUCLEOTIDE SEQUENCE [LARGE SCALE GENOMIC DNA]</scope>
    <source>
        <strain evidence="1">T2Bo</strain>
    </source>
</reference>
<organism evidence="1 2">
    <name type="scientific">Babesia bovis</name>
    <dbReference type="NCBI Taxonomy" id="5865"/>
    <lineage>
        <taxon>Eukaryota</taxon>
        <taxon>Sar</taxon>
        <taxon>Alveolata</taxon>
        <taxon>Apicomplexa</taxon>
        <taxon>Aconoidasida</taxon>
        <taxon>Piroplasmida</taxon>
        <taxon>Babesiidae</taxon>
        <taxon>Babesia</taxon>
    </lineage>
</organism>
<name>A7ATW1_BABBO</name>
<dbReference type="AlphaFoldDB" id="A7ATW1"/>
<protein>
    <submittedName>
        <fullName evidence="1">Variant erythrocyte surface antigen-1, alpha subunit</fullName>
    </submittedName>
</protein>
<comment type="caution">
    <text evidence="1">The sequence shown here is derived from an EMBL/GenBank/DDBJ whole genome shotgun (WGS) entry which is preliminary data.</text>
</comment>
<dbReference type="Proteomes" id="UP000002173">
    <property type="component" value="Unassembled WGS sequence"/>
</dbReference>
<dbReference type="RefSeq" id="XP_001609940.1">
    <property type="nucleotide sequence ID" value="XM_001609890.1"/>
</dbReference>
<evidence type="ECO:0000313" key="2">
    <source>
        <dbReference type="Proteomes" id="UP000002173"/>
    </source>
</evidence>
<sequence length="201" mass="22198">MGFRNQFQNGGITDMTGQRLYGILCFFSNENMMQSCVYTLVRVTAELSATTPQVLGDVFGFFRGGIGEKEQEDSKKCNHDKDPKESKNNGDYFCGWCASGLRDEVKSIQWIEKGNESDGGKYRESVGEALRDIKGDKGTGGAIPYLSANTTPSNLSTLTDSNHYVSPLTGELYTAVNIIKYYLYYRKHPAIIDGPTLGSPI</sequence>
<dbReference type="KEGG" id="bbo:BBOV_II004170"/>
<dbReference type="VEuPathDB" id="PiroplasmaDB:BBOV_II004170"/>
<reference evidence="2" key="3">
    <citation type="journal article" date="2021" name="Int. J. Parasitol.">
        <title>Comparative analysis of gene expression between Babesia bovis blood stages and kinetes allowed by improved genome annotation.</title>
        <authorList>
            <person name="Ueti M.W."/>
            <person name="Johnson W.C."/>
            <person name="Kappmeyer L.S."/>
            <person name="Herndon D.R."/>
            <person name="Mousel M.R."/>
            <person name="Reif K.E."/>
            <person name="Taus N.S."/>
            <person name="Ifeonu O.O."/>
            <person name="Silva J.C."/>
            <person name="Suarez C.E."/>
            <person name="Brayton K.A."/>
        </authorList>
    </citation>
    <scope>NUCLEOTIDE SEQUENCE [LARGE SCALE GENOMIC DNA]</scope>
</reference>
<accession>A7ATW1</accession>
<evidence type="ECO:0000313" key="1">
    <source>
        <dbReference type="EMBL" id="EDO06372.1"/>
    </source>
</evidence>
<dbReference type="EMBL" id="AAXT01000003">
    <property type="protein sequence ID" value="EDO06372.1"/>
    <property type="molecule type" value="Genomic_DNA"/>
</dbReference>
<dbReference type="eggNOG" id="ENOG502SYXA">
    <property type="taxonomic scope" value="Eukaryota"/>
</dbReference>
<keyword evidence="2" id="KW-1185">Reference proteome</keyword>
<dbReference type="GeneID" id="5478169"/>